<evidence type="ECO:0000313" key="3">
    <source>
        <dbReference type="Proteomes" id="UP000807159"/>
    </source>
</evidence>
<dbReference type="AlphaFoldDB" id="A0A8T2XLB9"/>
<organism evidence="2 3">
    <name type="scientific">Populus deltoides</name>
    <name type="common">Eastern poplar</name>
    <name type="synonym">Eastern cottonwood</name>
    <dbReference type="NCBI Taxonomy" id="3696"/>
    <lineage>
        <taxon>Eukaryota</taxon>
        <taxon>Viridiplantae</taxon>
        <taxon>Streptophyta</taxon>
        <taxon>Embryophyta</taxon>
        <taxon>Tracheophyta</taxon>
        <taxon>Spermatophyta</taxon>
        <taxon>Magnoliopsida</taxon>
        <taxon>eudicotyledons</taxon>
        <taxon>Gunneridae</taxon>
        <taxon>Pentapetalae</taxon>
        <taxon>rosids</taxon>
        <taxon>fabids</taxon>
        <taxon>Malpighiales</taxon>
        <taxon>Salicaceae</taxon>
        <taxon>Saliceae</taxon>
        <taxon>Populus</taxon>
    </lineage>
</organism>
<name>A0A8T2XLB9_POPDE</name>
<evidence type="ECO:0000313" key="2">
    <source>
        <dbReference type="EMBL" id="KAH8493918.1"/>
    </source>
</evidence>
<accession>A0A8T2XLB9</accession>
<keyword evidence="3" id="KW-1185">Reference proteome</keyword>
<comment type="caution">
    <text evidence="2">The sequence shown here is derived from an EMBL/GenBank/DDBJ whole genome shotgun (WGS) entry which is preliminary data.</text>
</comment>
<proteinExistence type="predicted"/>
<dbReference type="Proteomes" id="UP000807159">
    <property type="component" value="Chromosome 11"/>
</dbReference>
<feature type="transmembrane region" description="Helical" evidence="1">
    <location>
        <begin position="51"/>
        <end position="71"/>
    </location>
</feature>
<gene>
    <name evidence="2" type="ORF">H0E87_020618</name>
</gene>
<sequence>MLVTTYNSLGRRILTFMFSAEKPDRGVYGPILSAISVFSDLKVCSSGKKKGIVYVVVGAVGASCLVAIILMSKGLDFPKGTFSLKQIRAATNDICTCSVS</sequence>
<reference evidence="2" key="1">
    <citation type="journal article" date="2021" name="J. Hered.">
        <title>Genome Assembly of Salicaceae Populus deltoides (Eastern Cottonwood) I-69 Based on Nanopore Sequencing and Hi-C Technologies.</title>
        <authorList>
            <person name="Bai S."/>
            <person name="Wu H."/>
            <person name="Zhang J."/>
            <person name="Pan Z."/>
            <person name="Zhao W."/>
            <person name="Li Z."/>
            <person name="Tong C."/>
        </authorList>
    </citation>
    <scope>NUCLEOTIDE SEQUENCE</scope>
    <source>
        <tissue evidence="2">Leaf</tissue>
    </source>
</reference>
<keyword evidence="1" id="KW-1133">Transmembrane helix</keyword>
<evidence type="ECO:0000256" key="1">
    <source>
        <dbReference type="SAM" id="Phobius"/>
    </source>
</evidence>
<protein>
    <submittedName>
        <fullName evidence="2">Uncharacterized protein</fullName>
    </submittedName>
</protein>
<keyword evidence="1" id="KW-0472">Membrane</keyword>
<dbReference type="EMBL" id="JACEGQ020000011">
    <property type="protein sequence ID" value="KAH8493918.1"/>
    <property type="molecule type" value="Genomic_DNA"/>
</dbReference>
<keyword evidence="1" id="KW-0812">Transmembrane</keyword>